<evidence type="ECO:0000313" key="2">
    <source>
        <dbReference type="Proteomes" id="UP000821845"/>
    </source>
</evidence>
<dbReference type="EMBL" id="CM023482">
    <property type="protein sequence ID" value="KAH6939909.1"/>
    <property type="molecule type" value="Genomic_DNA"/>
</dbReference>
<dbReference type="Proteomes" id="UP000821845">
    <property type="component" value="Chromosome 2"/>
</dbReference>
<gene>
    <name evidence="1" type="ORF">HPB50_022028</name>
</gene>
<organism evidence="1 2">
    <name type="scientific">Hyalomma asiaticum</name>
    <name type="common">Tick</name>
    <dbReference type="NCBI Taxonomy" id="266040"/>
    <lineage>
        <taxon>Eukaryota</taxon>
        <taxon>Metazoa</taxon>
        <taxon>Ecdysozoa</taxon>
        <taxon>Arthropoda</taxon>
        <taxon>Chelicerata</taxon>
        <taxon>Arachnida</taxon>
        <taxon>Acari</taxon>
        <taxon>Parasitiformes</taxon>
        <taxon>Ixodida</taxon>
        <taxon>Ixodoidea</taxon>
        <taxon>Ixodidae</taxon>
        <taxon>Hyalomminae</taxon>
        <taxon>Hyalomma</taxon>
    </lineage>
</organism>
<comment type="caution">
    <text evidence="1">The sequence shown here is derived from an EMBL/GenBank/DDBJ whole genome shotgun (WGS) entry which is preliminary data.</text>
</comment>
<accession>A0ACB7T4R0</accession>
<reference evidence="1" key="1">
    <citation type="submission" date="2020-05" db="EMBL/GenBank/DDBJ databases">
        <title>Large-scale comparative analyses of tick genomes elucidate their genetic diversity and vector capacities.</title>
        <authorList>
            <person name="Jia N."/>
            <person name="Wang J."/>
            <person name="Shi W."/>
            <person name="Du L."/>
            <person name="Sun Y."/>
            <person name="Zhan W."/>
            <person name="Jiang J."/>
            <person name="Wang Q."/>
            <person name="Zhang B."/>
            <person name="Ji P."/>
            <person name="Sakyi L.B."/>
            <person name="Cui X."/>
            <person name="Yuan T."/>
            <person name="Jiang B."/>
            <person name="Yang W."/>
            <person name="Lam T.T.-Y."/>
            <person name="Chang Q."/>
            <person name="Ding S."/>
            <person name="Wang X."/>
            <person name="Zhu J."/>
            <person name="Ruan X."/>
            <person name="Zhao L."/>
            <person name="Wei J."/>
            <person name="Que T."/>
            <person name="Du C."/>
            <person name="Cheng J."/>
            <person name="Dai P."/>
            <person name="Han X."/>
            <person name="Huang E."/>
            <person name="Gao Y."/>
            <person name="Liu J."/>
            <person name="Shao H."/>
            <person name="Ye R."/>
            <person name="Li L."/>
            <person name="Wei W."/>
            <person name="Wang X."/>
            <person name="Wang C."/>
            <person name="Yang T."/>
            <person name="Huo Q."/>
            <person name="Li W."/>
            <person name="Guo W."/>
            <person name="Chen H."/>
            <person name="Zhou L."/>
            <person name="Ni X."/>
            <person name="Tian J."/>
            <person name="Zhou Y."/>
            <person name="Sheng Y."/>
            <person name="Liu T."/>
            <person name="Pan Y."/>
            <person name="Xia L."/>
            <person name="Li J."/>
            <person name="Zhao F."/>
            <person name="Cao W."/>
        </authorList>
    </citation>
    <scope>NUCLEOTIDE SEQUENCE</scope>
    <source>
        <strain evidence="1">Hyas-2018</strain>
    </source>
</reference>
<proteinExistence type="predicted"/>
<sequence length="63" mass="7015">MKLTCWEQYISSAALGSKFVQRLSPTAERDDFPDCEELCQEVSKLSGNGAAESDMTFLEYALC</sequence>
<evidence type="ECO:0000313" key="1">
    <source>
        <dbReference type="EMBL" id="KAH6939909.1"/>
    </source>
</evidence>
<protein>
    <submittedName>
        <fullName evidence="1">Uncharacterized protein</fullName>
    </submittedName>
</protein>
<name>A0ACB7T4R0_HYAAI</name>
<keyword evidence="2" id="KW-1185">Reference proteome</keyword>